<keyword evidence="2" id="KW-1185">Reference proteome</keyword>
<sequence>MLDSKKVQLSVCEFITSQSVSGKSIAKDYPSGDFLSGRS</sequence>
<name>A0A7R7ENU5_9FIRM</name>
<evidence type="ECO:0000313" key="2">
    <source>
        <dbReference type="Proteomes" id="UP000595897"/>
    </source>
</evidence>
<evidence type="ECO:0000313" key="1">
    <source>
        <dbReference type="EMBL" id="BCN31907.1"/>
    </source>
</evidence>
<dbReference type="Proteomes" id="UP000595897">
    <property type="component" value="Chromosome"/>
</dbReference>
<protein>
    <submittedName>
        <fullName evidence="1">Uncharacterized protein</fullName>
    </submittedName>
</protein>
<proteinExistence type="predicted"/>
<reference evidence="1 2" key="1">
    <citation type="submission" date="2020-11" db="EMBL/GenBank/DDBJ databases">
        <title>Draft genome sequencing of a Lachnospiraceae strain isolated from anoxic soil subjected to BSD treatment.</title>
        <authorList>
            <person name="Uek A."/>
            <person name="Tonouchi A."/>
        </authorList>
    </citation>
    <scope>NUCLEOTIDE SEQUENCE [LARGE SCALE GENOMIC DNA]</scope>
    <source>
        <strain evidence="1 2">TB5</strain>
    </source>
</reference>
<accession>A0A7R7ENU5</accession>
<gene>
    <name evidence="1" type="ORF">bsdtb5_32020</name>
</gene>
<dbReference type="EMBL" id="AP024169">
    <property type="protein sequence ID" value="BCN31907.1"/>
    <property type="molecule type" value="Genomic_DNA"/>
</dbReference>
<dbReference type="KEGG" id="ahb:bsdtb5_32020"/>
<organism evidence="1 2">
    <name type="scientific">Anaeromicropila herbilytica</name>
    <dbReference type="NCBI Taxonomy" id="2785025"/>
    <lineage>
        <taxon>Bacteria</taxon>
        <taxon>Bacillati</taxon>
        <taxon>Bacillota</taxon>
        <taxon>Clostridia</taxon>
        <taxon>Lachnospirales</taxon>
        <taxon>Lachnospiraceae</taxon>
        <taxon>Anaeromicropila</taxon>
    </lineage>
</organism>
<dbReference type="AlphaFoldDB" id="A0A7R7ENU5"/>